<evidence type="ECO:0008006" key="5">
    <source>
        <dbReference type="Google" id="ProtNLM"/>
    </source>
</evidence>
<dbReference type="Proteomes" id="UP000019140">
    <property type="component" value="Unassembled WGS sequence"/>
</dbReference>
<keyword evidence="1" id="KW-0472">Membrane</keyword>
<keyword evidence="1" id="KW-0812">Transmembrane</keyword>
<evidence type="ECO:0000256" key="1">
    <source>
        <dbReference type="SAM" id="Phobius"/>
    </source>
</evidence>
<evidence type="ECO:0000313" key="3">
    <source>
        <dbReference type="EMBL" id="ETX08399.1"/>
    </source>
</evidence>
<feature type="chain" id="PRO_5004846448" description="Multidrug transporter" evidence="2">
    <location>
        <begin position="26"/>
        <end position="104"/>
    </location>
</feature>
<reference evidence="3 4" key="1">
    <citation type="journal article" date="2014" name="Nature">
        <title>An environmental bacterial taxon with a large and distinct metabolic repertoire.</title>
        <authorList>
            <person name="Wilson M.C."/>
            <person name="Mori T."/>
            <person name="Ruckert C."/>
            <person name="Uria A.R."/>
            <person name="Helf M.J."/>
            <person name="Takada K."/>
            <person name="Gernert C."/>
            <person name="Steffens U.A."/>
            <person name="Heycke N."/>
            <person name="Schmitt S."/>
            <person name="Rinke C."/>
            <person name="Helfrich E.J."/>
            <person name="Brachmann A.O."/>
            <person name="Gurgui C."/>
            <person name="Wakimoto T."/>
            <person name="Kracht M."/>
            <person name="Crusemann M."/>
            <person name="Hentschel U."/>
            <person name="Abe I."/>
            <person name="Matsunaga S."/>
            <person name="Kalinowski J."/>
            <person name="Takeyama H."/>
            <person name="Piel J."/>
        </authorList>
    </citation>
    <scope>NUCLEOTIDE SEQUENCE [LARGE SCALE GENOMIC DNA]</scope>
    <source>
        <strain evidence="4">TSY2</strain>
    </source>
</reference>
<accession>W4MDJ0</accession>
<sequence>MRFINIAVVAALVLCMLVQAPLVFAEGQYDAKNTREAKRNVSGEDMVADLVFARPIGFLGLVFGTAAFVAALPFTVPTQQVNEAGKKLVVAPAKYTFVRRLGYK</sequence>
<dbReference type="EMBL" id="AZHX01000233">
    <property type="protein sequence ID" value="ETX08399.1"/>
    <property type="molecule type" value="Genomic_DNA"/>
</dbReference>
<organism evidence="3 4">
    <name type="scientific">Candidatus Entotheonella gemina</name>
    <dbReference type="NCBI Taxonomy" id="1429439"/>
    <lineage>
        <taxon>Bacteria</taxon>
        <taxon>Pseudomonadati</taxon>
        <taxon>Nitrospinota/Tectimicrobiota group</taxon>
        <taxon>Candidatus Tectimicrobiota</taxon>
        <taxon>Candidatus Entotheonellia</taxon>
        <taxon>Candidatus Entotheonellales</taxon>
        <taxon>Candidatus Entotheonellaceae</taxon>
        <taxon>Candidatus Entotheonella</taxon>
    </lineage>
</organism>
<name>W4MDJ0_9BACT</name>
<evidence type="ECO:0000256" key="2">
    <source>
        <dbReference type="SAM" id="SignalP"/>
    </source>
</evidence>
<evidence type="ECO:0000313" key="4">
    <source>
        <dbReference type="Proteomes" id="UP000019140"/>
    </source>
</evidence>
<feature type="signal peptide" evidence="2">
    <location>
        <begin position="1"/>
        <end position="25"/>
    </location>
</feature>
<gene>
    <name evidence="3" type="ORF">ETSY2_05630</name>
</gene>
<keyword evidence="2" id="KW-0732">Signal</keyword>
<proteinExistence type="predicted"/>
<dbReference type="HOGENOM" id="CLU_161821_2_0_7"/>
<keyword evidence="4" id="KW-1185">Reference proteome</keyword>
<comment type="caution">
    <text evidence="3">The sequence shown here is derived from an EMBL/GenBank/DDBJ whole genome shotgun (WGS) entry which is preliminary data.</text>
</comment>
<feature type="transmembrane region" description="Helical" evidence="1">
    <location>
        <begin position="56"/>
        <end position="76"/>
    </location>
</feature>
<protein>
    <recommendedName>
        <fullName evidence="5">Multidrug transporter</fullName>
    </recommendedName>
</protein>
<keyword evidence="1" id="KW-1133">Transmembrane helix</keyword>
<dbReference type="AlphaFoldDB" id="W4MDJ0"/>